<comment type="subcellular location">
    <subcellularLocation>
        <location evidence="1">Nucleus</location>
    </subcellularLocation>
</comment>
<evidence type="ECO:0000256" key="2">
    <source>
        <dbReference type="ARBA" id="ARBA00007560"/>
    </source>
</evidence>
<dbReference type="OrthoDB" id="10260285at2759"/>
<reference evidence="5" key="2">
    <citation type="submission" date="2024-04" db="EMBL/GenBank/DDBJ databases">
        <authorList>
            <person name="Chen Y."/>
            <person name="Shah S."/>
            <person name="Dougan E. K."/>
            <person name="Thang M."/>
            <person name="Chan C."/>
        </authorList>
    </citation>
    <scope>NUCLEOTIDE SEQUENCE [LARGE SCALE GENOMIC DNA]</scope>
</reference>
<dbReference type="PANTHER" id="PTHR23188:SF12">
    <property type="entry name" value="RNA POLYMERASE II-ASSOCIATED FACTOR 1 HOMOLOG"/>
    <property type="match status" value="1"/>
</dbReference>
<dbReference type="Pfam" id="PF03985">
    <property type="entry name" value="Paf1"/>
    <property type="match status" value="1"/>
</dbReference>
<accession>A0A9P1C5V0</accession>
<gene>
    <name evidence="4" type="ORF">C1SCF055_LOCUS13438</name>
</gene>
<reference evidence="4" key="1">
    <citation type="submission" date="2022-10" db="EMBL/GenBank/DDBJ databases">
        <authorList>
            <person name="Chen Y."/>
            <person name="Dougan E. K."/>
            <person name="Chan C."/>
            <person name="Rhodes N."/>
            <person name="Thang M."/>
        </authorList>
    </citation>
    <scope>NUCLEOTIDE SEQUENCE</scope>
</reference>
<evidence type="ECO:0000313" key="4">
    <source>
        <dbReference type="EMBL" id="CAI3986057.1"/>
    </source>
</evidence>
<evidence type="ECO:0000256" key="1">
    <source>
        <dbReference type="ARBA" id="ARBA00004123"/>
    </source>
</evidence>
<dbReference type="PANTHER" id="PTHR23188">
    <property type="entry name" value="RNA POLYMERASE II-ASSOCIATED FACTOR 1 HOMOLOG"/>
    <property type="match status" value="1"/>
</dbReference>
<name>A0A9P1C5V0_9DINO</name>
<dbReference type="EMBL" id="CAMXCT020001041">
    <property type="protein sequence ID" value="CAL1139432.1"/>
    <property type="molecule type" value="Genomic_DNA"/>
</dbReference>
<dbReference type="EMBL" id="CAMXCT010001041">
    <property type="protein sequence ID" value="CAI3986057.1"/>
    <property type="molecule type" value="Genomic_DNA"/>
</dbReference>
<evidence type="ECO:0000313" key="6">
    <source>
        <dbReference type="Proteomes" id="UP001152797"/>
    </source>
</evidence>
<dbReference type="AlphaFoldDB" id="A0A9P1C5V0"/>
<dbReference type="GO" id="GO:0000993">
    <property type="term" value="F:RNA polymerase II complex binding"/>
    <property type="evidence" value="ECO:0007669"/>
    <property type="project" value="TreeGrafter"/>
</dbReference>
<dbReference type="Proteomes" id="UP001152797">
    <property type="component" value="Unassembled WGS sequence"/>
</dbReference>
<dbReference type="EMBL" id="CAMXCT030001041">
    <property type="protein sequence ID" value="CAL4773369.1"/>
    <property type="molecule type" value="Genomic_DNA"/>
</dbReference>
<dbReference type="GO" id="GO:0003682">
    <property type="term" value="F:chromatin binding"/>
    <property type="evidence" value="ECO:0007669"/>
    <property type="project" value="TreeGrafter"/>
</dbReference>
<sequence length="250" mass="28683">MDPPAPPPDGQLLRDDDLPGEERARLEKRARLHEPTEAYHRQAFGLQLTQHITNDVFTERQRYTTGRNAAEKKIYRDPPGFGSKEELAQKIGKTFKAAKEVPVHPTKPHLRPKRVMQVVPDQTLWGNSYVQVAFDEIPRGHTMSRDDILLRTSPDPRTTCFSFFAKRQEDADVYTVRQQYYWSNRGGFQQASETGEGKHVLLSIPLASPEATGRKQVKFVMAPTKMKLQKLKTYRLDVQEDTKALRVNVK</sequence>
<dbReference type="GO" id="GO:0006368">
    <property type="term" value="P:transcription elongation by RNA polymerase II"/>
    <property type="evidence" value="ECO:0007669"/>
    <property type="project" value="InterPro"/>
</dbReference>
<proteinExistence type="inferred from homology"/>
<comment type="similarity">
    <text evidence="2">Belongs to the PAF1 family.</text>
</comment>
<keyword evidence="6" id="KW-1185">Reference proteome</keyword>
<evidence type="ECO:0000256" key="3">
    <source>
        <dbReference type="ARBA" id="ARBA00023242"/>
    </source>
</evidence>
<organism evidence="4">
    <name type="scientific">Cladocopium goreaui</name>
    <dbReference type="NCBI Taxonomy" id="2562237"/>
    <lineage>
        <taxon>Eukaryota</taxon>
        <taxon>Sar</taxon>
        <taxon>Alveolata</taxon>
        <taxon>Dinophyceae</taxon>
        <taxon>Suessiales</taxon>
        <taxon>Symbiodiniaceae</taxon>
        <taxon>Cladocopium</taxon>
    </lineage>
</organism>
<comment type="caution">
    <text evidence="4">The sequence shown here is derived from an EMBL/GenBank/DDBJ whole genome shotgun (WGS) entry which is preliminary data.</text>
</comment>
<protein>
    <submittedName>
        <fullName evidence="4">Uncharacterized protein</fullName>
    </submittedName>
</protein>
<evidence type="ECO:0000313" key="5">
    <source>
        <dbReference type="EMBL" id="CAL1139432.1"/>
    </source>
</evidence>
<keyword evidence="3" id="KW-0539">Nucleus</keyword>
<dbReference type="InterPro" id="IPR007133">
    <property type="entry name" value="RNA_pol_II-assoc_Paf1"/>
</dbReference>
<dbReference type="GO" id="GO:0016593">
    <property type="term" value="C:Cdc73/Paf1 complex"/>
    <property type="evidence" value="ECO:0007669"/>
    <property type="project" value="InterPro"/>
</dbReference>